<dbReference type="AlphaFoldDB" id="A0A6V8MCU6"/>
<dbReference type="Proteomes" id="UP000556026">
    <property type="component" value="Unassembled WGS sequence"/>
</dbReference>
<evidence type="ECO:0000313" key="2">
    <source>
        <dbReference type="Proteomes" id="UP000556026"/>
    </source>
</evidence>
<evidence type="ECO:0000313" key="1">
    <source>
        <dbReference type="EMBL" id="GFO57777.1"/>
    </source>
</evidence>
<dbReference type="RefSeq" id="WP_183352612.1">
    <property type="nucleotide sequence ID" value="NZ_BLXX01000001.1"/>
</dbReference>
<organism evidence="1 2">
    <name type="scientific">Geomonas silvestris</name>
    <dbReference type="NCBI Taxonomy" id="2740184"/>
    <lineage>
        <taxon>Bacteria</taxon>
        <taxon>Pseudomonadati</taxon>
        <taxon>Thermodesulfobacteriota</taxon>
        <taxon>Desulfuromonadia</taxon>
        <taxon>Geobacterales</taxon>
        <taxon>Geobacteraceae</taxon>
        <taxon>Geomonas</taxon>
    </lineage>
</organism>
<protein>
    <submittedName>
        <fullName evidence="1">Uncharacterized protein</fullName>
    </submittedName>
</protein>
<comment type="caution">
    <text evidence="1">The sequence shown here is derived from an EMBL/GenBank/DDBJ whole genome shotgun (WGS) entry which is preliminary data.</text>
</comment>
<proteinExistence type="predicted"/>
<name>A0A6V8MCU6_9BACT</name>
<accession>A0A6V8MCU6</accession>
<keyword evidence="2" id="KW-1185">Reference proteome</keyword>
<dbReference type="EMBL" id="BLXX01000001">
    <property type="protein sequence ID" value="GFO57777.1"/>
    <property type="molecule type" value="Genomic_DNA"/>
</dbReference>
<sequence length="359" mass="40885">MLRKALATVNWLPHYLAREARRSLSGDKSVRPREVYFCICDHFEPYWNNADRTTARKRIARWLDCYPRIADRYRDCAGNVLKYSFFYPEEEYQAEDLDALAGLCHAGYGEVEIHLHHDNDSAENLRRTLLDYKKRLHERHGLLSIDKNSGDIVYGFIHGNWALCNSRPDGRWCGVNEEIRILLETGCYADFTMPSAPCTTQTRKVNSLYYALDRPGRPRSHDSGIDLAVGRSGQGLLMVQGPLCFNWQQRKFGVLPRLENSGLLPNLPPSRDRVRRWVETGVSVAHAPERVFVKLYTHGTQEQVMRMLFDAGGLACLLEEAAGFGAELGAEIYFVSAREMVERIVETARQRGDAGSEGQ</sequence>
<reference evidence="2" key="1">
    <citation type="submission" date="2020-06" db="EMBL/GenBank/DDBJ databases">
        <title>Draft genomic sequence of Geomonas sp. Red330.</title>
        <authorList>
            <person name="Itoh H."/>
            <person name="Zhenxing X."/>
            <person name="Ushijima N."/>
            <person name="Masuda Y."/>
            <person name="Shiratori Y."/>
            <person name="Senoo K."/>
        </authorList>
    </citation>
    <scope>NUCLEOTIDE SEQUENCE [LARGE SCALE GENOMIC DNA]</scope>
    <source>
        <strain evidence="2">Red330</strain>
    </source>
</reference>
<gene>
    <name evidence="1" type="ORF">GMST_01020</name>
</gene>